<evidence type="ECO:0000259" key="2">
    <source>
        <dbReference type="Pfam" id="PF26640"/>
    </source>
</evidence>
<feature type="domain" description="Heterokaryon incompatibility" evidence="1">
    <location>
        <begin position="11"/>
        <end position="108"/>
    </location>
</feature>
<name>A0A0C3J3R1_PISTI</name>
<feature type="domain" description="DUF8212" evidence="2">
    <location>
        <begin position="224"/>
        <end position="341"/>
    </location>
</feature>
<dbReference type="Proteomes" id="UP000054217">
    <property type="component" value="Unassembled WGS sequence"/>
</dbReference>
<proteinExistence type="predicted"/>
<protein>
    <submittedName>
        <fullName evidence="3">Uncharacterized protein</fullName>
    </submittedName>
</protein>
<keyword evidence="4" id="KW-1185">Reference proteome</keyword>
<dbReference type="InParanoid" id="A0A0C3J3R1"/>
<dbReference type="AlphaFoldDB" id="A0A0C3J3R1"/>
<evidence type="ECO:0000259" key="1">
    <source>
        <dbReference type="Pfam" id="PF06985"/>
    </source>
</evidence>
<reference evidence="3 4" key="1">
    <citation type="submission" date="2014-04" db="EMBL/GenBank/DDBJ databases">
        <authorList>
            <consortium name="DOE Joint Genome Institute"/>
            <person name="Kuo A."/>
            <person name="Kohler A."/>
            <person name="Costa M.D."/>
            <person name="Nagy L.G."/>
            <person name="Floudas D."/>
            <person name="Copeland A."/>
            <person name="Barry K.W."/>
            <person name="Cichocki N."/>
            <person name="Veneault-Fourrey C."/>
            <person name="LaButti K."/>
            <person name="Lindquist E.A."/>
            <person name="Lipzen A."/>
            <person name="Lundell T."/>
            <person name="Morin E."/>
            <person name="Murat C."/>
            <person name="Sun H."/>
            <person name="Tunlid A."/>
            <person name="Henrissat B."/>
            <person name="Grigoriev I.V."/>
            <person name="Hibbett D.S."/>
            <person name="Martin F."/>
            <person name="Nordberg H.P."/>
            <person name="Cantor M.N."/>
            <person name="Hua S.X."/>
        </authorList>
    </citation>
    <scope>NUCLEOTIDE SEQUENCE [LARGE SCALE GENOMIC DNA]</scope>
    <source>
        <strain evidence="3 4">Marx 270</strain>
    </source>
</reference>
<evidence type="ECO:0000313" key="4">
    <source>
        <dbReference type="Proteomes" id="UP000054217"/>
    </source>
</evidence>
<reference evidence="4" key="2">
    <citation type="submission" date="2015-01" db="EMBL/GenBank/DDBJ databases">
        <title>Evolutionary Origins and Diversification of the Mycorrhizal Mutualists.</title>
        <authorList>
            <consortium name="DOE Joint Genome Institute"/>
            <consortium name="Mycorrhizal Genomics Consortium"/>
            <person name="Kohler A."/>
            <person name="Kuo A."/>
            <person name="Nagy L.G."/>
            <person name="Floudas D."/>
            <person name="Copeland A."/>
            <person name="Barry K.W."/>
            <person name="Cichocki N."/>
            <person name="Veneault-Fourrey C."/>
            <person name="LaButti K."/>
            <person name="Lindquist E.A."/>
            <person name="Lipzen A."/>
            <person name="Lundell T."/>
            <person name="Morin E."/>
            <person name="Murat C."/>
            <person name="Riley R."/>
            <person name="Ohm R."/>
            <person name="Sun H."/>
            <person name="Tunlid A."/>
            <person name="Henrissat B."/>
            <person name="Grigoriev I.V."/>
            <person name="Hibbett D.S."/>
            <person name="Martin F."/>
        </authorList>
    </citation>
    <scope>NUCLEOTIDE SEQUENCE [LARGE SCALE GENOMIC DNA]</scope>
    <source>
        <strain evidence="4">Marx 270</strain>
    </source>
</reference>
<organism evidence="3 4">
    <name type="scientific">Pisolithus tinctorius Marx 270</name>
    <dbReference type="NCBI Taxonomy" id="870435"/>
    <lineage>
        <taxon>Eukaryota</taxon>
        <taxon>Fungi</taxon>
        <taxon>Dikarya</taxon>
        <taxon>Basidiomycota</taxon>
        <taxon>Agaricomycotina</taxon>
        <taxon>Agaricomycetes</taxon>
        <taxon>Agaricomycetidae</taxon>
        <taxon>Boletales</taxon>
        <taxon>Sclerodermatineae</taxon>
        <taxon>Pisolithaceae</taxon>
        <taxon>Pisolithus</taxon>
    </lineage>
</organism>
<dbReference type="OrthoDB" id="10324914at2759"/>
<dbReference type="InterPro" id="IPR058525">
    <property type="entry name" value="DUF8212"/>
</dbReference>
<dbReference type="HOGENOM" id="CLU_000288_138_12_1"/>
<gene>
    <name evidence="3" type="ORF">M404DRAFT_615279</name>
</gene>
<dbReference type="PANTHER" id="PTHR10622">
    <property type="entry name" value="HET DOMAIN-CONTAINING PROTEIN"/>
    <property type="match status" value="1"/>
</dbReference>
<dbReference type="Pfam" id="PF26640">
    <property type="entry name" value="DUF8212"/>
    <property type="match status" value="1"/>
</dbReference>
<evidence type="ECO:0000313" key="3">
    <source>
        <dbReference type="EMBL" id="KIO03718.1"/>
    </source>
</evidence>
<dbReference type="Pfam" id="PF06985">
    <property type="entry name" value="HET"/>
    <property type="match status" value="1"/>
</dbReference>
<dbReference type="PANTHER" id="PTHR10622:SF10">
    <property type="entry name" value="HET DOMAIN-CONTAINING PROTEIN"/>
    <property type="match status" value="1"/>
</dbReference>
<sequence length="435" mass="50583">MKYRDDETTKYAILSHRWGIEVDYEEMTGLMKMEGRKRDEVRQRDGYQKIIKSCEQAMKDGYEWLWIDTCCIDKRSSSELSEAINSMYRWYRNAHVCHAYLHDVDESTFPTRPANKFSKSNGWPEWFMRGWTLQELVAPKQLEFFNKNWVRIGNKRRLAPMLEDITRIPIEVLRDGLGGAKNLGVAQIMSWAADRKTTRVEDRAYSLLGLFDVSMPMLYGEGKKAFHRLQLEIIRTSSDQSIFAWDPRTPRPGSVLADDPSDFRDCRHIEPLGPGEFADRLVEYIEDNELGKQHTSRKFSITPMHRHRLAQLRLRARTLSQQLRTFSVSNAGIQVWLPVVPYGDSPSHCRAILACSRIKGYHPHGLITIDLASSGSSFDRIFDSTGVHKTYPEFRTLHLTHHQDVNHIHHHFTLDDKNVMYYGFTHCGTFPRDLC</sequence>
<accession>A0A0C3J3R1</accession>
<dbReference type="EMBL" id="KN831975">
    <property type="protein sequence ID" value="KIO03718.1"/>
    <property type="molecule type" value="Genomic_DNA"/>
</dbReference>
<dbReference type="InterPro" id="IPR010730">
    <property type="entry name" value="HET"/>
</dbReference>
<dbReference type="STRING" id="870435.A0A0C3J3R1"/>